<feature type="compositionally biased region" description="Basic and acidic residues" evidence="1">
    <location>
        <begin position="67"/>
        <end position="77"/>
    </location>
</feature>
<gene>
    <name evidence="2" type="ORF">ACJRO7_017612</name>
</gene>
<organism evidence="2 3">
    <name type="scientific">Eucalyptus globulus</name>
    <name type="common">Tasmanian blue gum</name>
    <dbReference type="NCBI Taxonomy" id="34317"/>
    <lineage>
        <taxon>Eukaryota</taxon>
        <taxon>Viridiplantae</taxon>
        <taxon>Streptophyta</taxon>
        <taxon>Embryophyta</taxon>
        <taxon>Tracheophyta</taxon>
        <taxon>Spermatophyta</taxon>
        <taxon>Magnoliopsida</taxon>
        <taxon>eudicotyledons</taxon>
        <taxon>Gunneridae</taxon>
        <taxon>Pentapetalae</taxon>
        <taxon>rosids</taxon>
        <taxon>malvids</taxon>
        <taxon>Myrtales</taxon>
        <taxon>Myrtaceae</taxon>
        <taxon>Myrtoideae</taxon>
        <taxon>Eucalypteae</taxon>
        <taxon>Eucalyptus</taxon>
    </lineage>
</organism>
<proteinExistence type="predicted"/>
<dbReference type="AlphaFoldDB" id="A0ABD3KV16"/>
<name>A0ABD3KV16_EUCGL</name>
<sequence length="678" mass="75787">MVEPHSCPGLVNASALCSIEEHVVKGEGESDDHIMAQISAELQRERIKNAVLMERISELEAQIRDNENKSLLQDKEGRRRKAQRQSHKESKRQKTGEFVGGPENGQVFCGKSASPVRHDYQCVPSKYENIEDGMVNSISMEDTRMLGFENLKDGDHANDLDNVDEANDEDDGYHGEDGTDIHNAEQNLRISNDILAKKVQAPALENSYNGRTLMHATQDSVDTPKANLWLQEIGQVQDMSKLGELEKEEGLTEGCKERVEAHSSGYYACHAGSGSTALHKNSTKVAFCPKEVRRIVDVEVLQEKNAQSHTMRKIIAFSSLGIKHGCEDLYELDFNHFSILRKGEPFVSLQNPGEHVLYVNPGVCQKVFYPNRQNLTLCPVQILEEEKAMRPSDHSCPSSLFLCIKYGGRTRNLPQNEYVRQRMGKNKLKSFGPLMCKMAMLVHVRSGSFFFKALGITLLFMAGFTDQLIQKETKYRSLDLLQKYYRKDEDAEGEKLFLEHPETSNTQAAFKLDQSTAKKISTKFKPKRHSHATYKPPNSERSLRYLQSVNTSCAPQFGLVGYNSIHTQAPGVDKASSSKPAFNNHPSNISSSNPASYNMFPPHQPVNGFIPMMYWTHPSTYAYAPLPSSASYFSIHPNSCYTYPPSHSFFQKIVGGTGRTNAVSEESGDDSGSSSSSS</sequence>
<reference evidence="2 3" key="1">
    <citation type="submission" date="2024-11" db="EMBL/GenBank/DDBJ databases">
        <title>Chromosome-level genome assembly of Eucalyptus globulus Labill. provides insights into its genome evolution.</title>
        <authorList>
            <person name="Li X."/>
        </authorList>
    </citation>
    <scope>NUCLEOTIDE SEQUENCE [LARGE SCALE GENOMIC DNA]</scope>
    <source>
        <strain evidence="2">CL2024</strain>
        <tissue evidence="2">Fresh tender leaves</tissue>
    </source>
</reference>
<dbReference type="Proteomes" id="UP001634007">
    <property type="component" value="Unassembled WGS sequence"/>
</dbReference>
<feature type="region of interest" description="Disordered" evidence="1">
    <location>
        <begin position="67"/>
        <end position="104"/>
    </location>
</feature>
<evidence type="ECO:0000313" key="3">
    <source>
        <dbReference type="Proteomes" id="UP001634007"/>
    </source>
</evidence>
<feature type="compositionally biased region" description="Basic and acidic residues" evidence="1">
    <location>
        <begin position="86"/>
        <end position="95"/>
    </location>
</feature>
<evidence type="ECO:0000256" key="1">
    <source>
        <dbReference type="SAM" id="MobiDB-lite"/>
    </source>
</evidence>
<accession>A0ABD3KV16</accession>
<evidence type="ECO:0000313" key="2">
    <source>
        <dbReference type="EMBL" id="KAL3742154.1"/>
    </source>
</evidence>
<comment type="caution">
    <text evidence="2">The sequence shown here is derived from an EMBL/GenBank/DDBJ whole genome shotgun (WGS) entry which is preliminary data.</text>
</comment>
<keyword evidence="3" id="KW-1185">Reference proteome</keyword>
<dbReference type="EMBL" id="JBJKBG010000004">
    <property type="protein sequence ID" value="KAL3742154.1"/>
    <property type="molecule type" value="Genomic_DNA"/>
</dbReference>
<feature type="region of interest" description="Disordered" evidence="1">
    <location>
        <begin position="659"/>
        <end position="678"/>
    </location>
</feature>
<protein>
    <submittedName>
        <fullName evidence="2">Uncharacterized protein</fullName>
    </submittedName>
</protein>